<dbReference type="InterPro" id="IPR000891">
    <property type="entry name" value="PYR_CT"/>
</dbReference>
<feature type="domain" description="Pyruvate carboxyltransferase" evidence="12">
    <location>
        <begin position="67"/>
        <end position="341"/>
    </location>
</feature>
<dbReference type="EC" id="2.3.3.13" evidence="4 10"/>
<dbReference type="SMART" id="SM00917">
    <property type="entry name" value="LeuA_dimer"/>
    <property type="match status" value="1"/>
</dbReference>
<dbReference type="Pfam" id="PF08502">
    <property type="entry name" value="LeuA_dimer"/>
    <property type="match status" value="1"/>
</dbReference>
<dbReference type="Proteomes" id="UP001206895">
    <property type="component" value="Unassembled WGS sequence"/>
</dbReference>
<evidence type="ECO:0000256" key="5">
    <source>
        <dbReference type="ARBA" id="ARBA00022430"/>
    </source>
</evidence>
<keyword evidence="14" id="KW-1185">Reference proteome</keyword>
<dbReference type="InterPro" id="IPR013785">
    <property type="entry name" value="Aldolase_TIM"/>
</dbReference>
<evidence type="ECO:0000256" key="1">
    <source>
        <dbReference type="ARBA" id="ARBA00000064"/>
    </source>
</evidence>
<dbReference type="Pfam" id="PF00682">
    <property type="entry name" value="HMGL-like"/>
    <property type="match status" value="1"/>
</dbReference>
<dbReference type="InterPro" id="IPR002034">
    <property type="entry name" value="AIPM/Hcit_synth_CS"/>
</dbReference>
<dbReference type="RefSeq" id="WP_253660714.1">
    <property type="nucleotide sequence ID" value="NZ_BAAAJQ010000001.1"/>
</dbReference>
<comment type="function">
    <text evidence="10">Catalyzes the condensation of the acetyl group of acetyl-CoA with 3-methyl-2-oxobutanoate (2-ketoisovalerate) to form 3-carboxy-3-hydroxy-4-methylpentanoate (2-isopropylmalate).</text>
</comment>
<evidence type="ECO:0000256" key="3">
    <source>
        <dbReference type="ARBA" id="ARBA00009767"/>
    </source>
</evidence>
<evidence type="ECO:0000256" key="8">
    <source>
        <dbReference type="ARBA" id="ARBA00022723"/>
    </source>
</evidence>
<keyword evidence="5 10" id="KW-0432">Leucine biosynthesis</keyword>
<dbReference type="Gene3D" id="3.20.20.70">
    <property type="entry name" value="Aldolase class I"/>
    <property type="match status" value="1"/>
</dbReference>
<dbReference type="Pfam" id="PF22615">
    <property type="entry name" value="IPMS_D2"/>
    <property type="match status" value="1"/>
</dbReference>
<dbReference type="SUPFAM" id="SSF51569">
    <property type="entry name" value="Aldolase"/>
    <property type="match status" value="1"/>
</dbReference>
<evidence type="ECO:0000313" key="13">
    <source>
        <dbReference type="EMBL" id="MCP2175660.1"/>
    </source>
</evidence>
<evidence type="ECO:0000256" key="4">
    <source>
        <dbReference type="ARBA" id="ARBA00012973"/>
    </source>
</evidence>
<dbReference type="SUPFAM" id="SSF89000">
    <property type="entry name" value="post-HMGL domain-like"/>
    <property type="match status" value="1"/>
</dbReference>
<dbReference type="NCBIfam" id="NF002991">
    <property type="entry name" value="PRK03739.1"/>
    <property type="match status" value="1"/>
</dbReference>
<comment type="subcellular location">
    <subcellularLocation>
        <location evidence="10">Cytoplasm</location>
    </subcellularLocation>
</comment>
<evidence type="ECO:0000256" key="2">
    <source>
        <dbReference type="ARBA" id="ARBA00004689"/>
    </source>
</evidence>
<comment type="pathway">
    <text evidence="2 10">Amino-acid biosynthesis; L-leucine biosynthesis; L-leucine from 3-methyl-2-oxobutanoate: step 1/4.</text>
</comment>
<accession>A0ABT1HBM6</accession>
<keyword evidence="10" id="KW-0963">Cytoplasm</keyword>
<dbReference type="InterPro" id="IPR054692">
    <property type="entry name" value="LeuA-like_post-cat"/>
</dbReference>
<evidence type="ECO:0000256" key="7">
    <source>
        <dbReference type="ARBA" id="ARBA00022679"/>
    </source>
</evidence>
<gene>
    <name evidence="10" type="primary">leuA</name>
    <name evidence="13" type="ORF">LX13_001479</name>
</gene>
<dbReference type="InterPro" id="IPR013709">
    <property type="entry name" value="2-isopropylmalate_synth_dimer"/>
</dbReference>
<comment type="similarity">
    <text evidence="3 10">Belongs to the alpha-IPM synthase/homocitrate synthase family. LeuA type 2 subfamily.</text>
</comment>
<comment type="cofactor">
    <cofactor evidence="10">
        <name>Mg(2+)</name>
        <dbReference type="ChEBI" id="CHEBI:18420"/>
    </cofactor>
</comment>
<dbReference type="InterPro" id="IPR005668">
    <property type="entry name" value="IPM_Synthase"/>
</dbReference>
<comment type="catalytic activity">
    <reaction evidence="1 10">
        <text>3-methyl-2-oxobutanoate + acetyl-CoA + H2O = (2S)-2-isopropylmalate + CoA + H(+)</text>
        <dbReference type="Rhea" id="RHEA:21524"/>
        <dbReference type="ChEBI" id="CHEBI:1178"/>
        <dbReference type="ChEBI" id="CHEBI:11851"/>
        <dbReference type="ChEBI" id="CHEBI:15377"/>
        <dbReference type="ChEBI" id="CHEBI:15378"/>
        <dbReference type="ChEBI" id="CHEBI:57287"/>
        <dbReference type="ChEBI" id="CHEBI:57288"/>
        <dbReference type="EC" id="2.3.3.13"/>
    </reaction>
</comment>
<keyword evidence="10" id="KW-0460">Magnesium</keyword>
<evidence type="ECO:0000256" key="6">
    <source>
        <dbReference type="ARBA" id="ARBA00022605"/>
    </source>
</evidence>
<dbReference type="PROSITE" id="PS50991">
    <property type="entry name" value="PYR_CT"/>
    <property type="match status" value="1"/>
</dbReference>
<evidence type="ECO:0000256" key="9">
    <source>
        <dbReference type="ARBA" id="ARBA00023304"/>
    </source>
</evidence>
<reference evidence="13 14" key="1">
    <citation type="submission" date="2022-06" db="EMBL/GenBank/DDBJ databases">
        <title>Genomic Encyclopedia of Archaeal and Bacterial Type Strains, Phase II (KMG-II): from individual species to whole genera.</title>
        <authorList>
            <person name="Goeker M."/>
        </authorList>
    </citation>
    <scope>NUCLEOTIDE SEQUENCE [LARGE SCALE GENOMIC DNA]</scope>
    <source>
        <strain evidence="13 14">DSM 44693</strain>
    </source>
</reference>
<keyword evidence="6 10" id="KW-0028">Amino-acid biosynthesis</keyword>
<keyword evidence="8 10" id="KW-0479">Metal-binding</keyword>
<feature type="binding site" evidence="10">
    <location>
        <position position="282"/>
    </location>
    <ligand>
        <name>Mg(2+)</name>
        <dbReference type="ChEBI" id="CHEBI:18420"/>
    </ligand>
</feature>
<evidence type="ECO:0000256" key="10">
    <source>
        <dbReference type="HAMAP-Rule" id="MF_00572"/>
    </source>
</evidence>
<evidence type="ECO:0000313" key="14">
    <source>
        <dbReference type="Proteomes" id="UP001206895"/>
    </source>
</evidence>
<dbReference type="NCBIfam" id="TIGR00970">
    <property type="entry name" value="leuA_yeast"/>
    <property type="match status" value="1"/>
</dbReference>
<dbReference type="Gene3D" id="3.30.160.270">
    <property type="match status" value="1"/>
</dbReference>
<dbReference type="SUPFAM" id="SSF110921">
    <property type="entry name" value="2-isopropylmalate synthase LeuA, allosteric (dimerisation) domain"/>
    <property type="match status" value="1"/>
</dbReference>
<feature type="binding site" evidence="10">
    <location>
        <position position="280"/>
    </location>
    <ligand>
        <name>Mg(2+)</name>
        <dbReference type="ChEBI" id="CHEBI:18420"/>
    </ligand>
</feature>
<feature type="compositionally biased region" description="Polar residues" evidence="11">
    <location>
        <begin position="1"/>
        <end position="11"/>
    </location>
</feature>
<name>A0ABT1HBM6_9NOCA</name>
<comment type="caution">
    <text evidence="13">The sequence shown here is derived from an EMBL/GenBank/DDBJ whole genome shotgun (WGS) entry which is preliminary data.</text>
</comment>
<feature type="compositionally biased region" description="Polar residues" evidence="11">
    <location>
        <begin position="21"/>
        <end position="36"/>
    </location>
</feature>
<feature type="region of interest" description="Regulatory domain" evidence="10">
    <location>
        <begin position="483"/>
        <end position="618"/>
    </location>
</feature>
<organism evidence="13 14">
    <name type="scientific">Williamsia maris</name>
    <dbReference type="NCBI Taxonomy" id="72806"/>
    <lineage>
        <taxon>Bacteria</taxon>
        <taxon>Bacillati</taxon>
        <taxon>Actinomycetota</taxon>
        <taxon>Actinomycetes</taxon>
        <taxon>Mycobacteriales</taxon>
        <taxon>Nocardiaceae</taxon>
        <taxon>Williamsia</taxon>
    </lineage>
</organism>
<feature type="binding site" evidence="10">
    <location>
        <position position="316"/>
    </location>
    <ligand>
        <name>Mg(2+)</name>
        <dbReference type="ChEBI" id="CHEBI:18420"/>
    </ligand>
</feature>
<feature type="region of interest" description="Disordered" evidence="11">
    <location>
        <begin position="1"/>
        <end position="36"/>
    </location>
</feature>
<sequence length="618" mass="68388">MPAADSFTSGVSRIVEPTGPIPSQQPSWNTQRNSAMPSHRYRSFADEVETISVPDRTWPDKVIDRAPQWCAVDLRDGNQALIDPMSPARKRRMFDLLVRMGYKEIEVGFPSASQTDYDFVREIIEDNAIPDDVTIQVLTQCRDELIERTFEACRGANRVIVHFYNSTSVLQRRVVFRADKDAITKIATDAAHKCKTVEKDYPETQWRYQYSPESYTGTELSYAKAICDAVTEIIAPTPDNPIILNLPATVEMATPNVYADSIEWMHRNLERRDSVILSLHPHNDRGTAVAAAELGYQAGADRIEGCLFGNGERTGNVCLVTLGLNLFTRGVDPQISFSDIDEIRRTVEYCNQLNVPERHPYGGDLVYTAFSGSHQDAINKGLDAMKVDADAAGSDIDDMYWQVPYLPVDPKDVGRNYEAVIRVNSQSGKGGVAYIMKADHGLSMPRRLQIEFSREIQKITDGEGGEVSPKEMWDVFADEYLSPIRPLERIRQRVDASETDGGEDRMTAVVKVDGVEKEISGAGNGPLAAFSDALSTVGYDIRLLDYSEHTLTASVDASAVSYVEAEIDGETVWGVGIATSITTASLRAVVSAVNRAHRKRHGIATAAEEGQAPRTWAP</sequence>
<proteinExistence type="inferred from homology"/>
<dbReference type="PROSITE" id="PS00815">
    <property type="entry name" value="AIPM_HOMOCIT_SYNTH_1"/>
    <property type="match status" value="1"/>
</dbReference>
<dbReference type="PANTHER" id="PTHR46911:SF1">
    <property type="entry name" value="2-ISOPROPYLMALATE SYNTHASE"/>
    <property type="match status" value="1"/>
</dbReference>
<dbReference type="InterPro" id="IPR036230">
    <property type="entry name" value="LeuA_allosteric_dom_sf"/>
</dbReference>
<dbReference type="InterPro" id="IPR039371">
    <property type="entry name" value="LeuA_N_DRE-TIM"/>
</dbReference>
<dbReference type="PANTHER" id="PTHR46911">
    <property type="match status" value="1"/>
</dbReference>
<keyword evidence="7 10" id="KW-0808">Transferase</keyword>
<keyword evidence="9 10" id="KW-0100">Branched-chain amino acid biosynthesis</keyword>
<dbReference type="HAMAP" id="MF_00572">
    <property type="entry name" value="LeuA_type2"/>
    <property type="match status" value="1"/>
</dbReference>
<dbReference type="CDD" id="cd07942">
    <property type="entry name" value="DRE_TIM_LeuA"/>
    <property type="match status" value="1"/>
</dbReference>
<feature type="binding site" evidence="10">
    <location>
        <position position="76"/>
    </location>
    <ligand>
        <name>Mg(2+)</name>
        <dbReference type="ChEBI" id="CHEBI:18420"/>
    </ligand>
</feature>
<protein>
    <recommendedName>
        <fullName evidence="4 10">2-isopropylmalate synthase</fullName>
        <ecNumber evidence="4 10">2.3.3.13</ecNumber>
    </recommendedName>
    <alternativeName>
        <fullName evidence="10">Alpha-IPM synthase</fullName>
    </alternativeName>
    <alternativeName>
        <fullName evidence="10">Alpha-isopropylmalate synthase</fullName>
    </alternativeName>
</protein>
<comment type="subunit">
    <text evidence="10">Homodimer.</text>
</comment>
<evidence type="ECO:0000259" key="12">
    <source>
        <dbReference type="PROSITE" id="PS50991"/>
    </source>
</evidence>
<dbReference type="PROSITE" id="PS00816">
    <property type="entry name" value="AIPM_HOMOCIT_SYNTH_2"/>
    <property type="match status" value="1"/>
</dbReference>
<dbReference type="EMBL" id="JAMTCJ010000002">
    <property type="protein sequence ID" value="MCP2175660.1"/>
    <property type="molecule type" value="Genomic_DNA"/>
</dbReference>
<evidence type="ECO:0000256" key="11">
    <source>
        <dbReference type="SAM" id="MobiDB-lite"/>
    </source>
</evidence>